<dbReference type="KEGG" id="ccin:107271078"/>
<feature type="domain" description="Non-canonical purine NTP phosphatase/PRRC1" evidence="4">
    <location>
        <begin position="214"/>
        <end position="327"/>
    </location>
</feature>
<dbReference type="Pfam" id="PF01931">
    <property type="entry name" value="NTPase_I-T"/>
    <property type="match status" value="1"/>
</dbReference>
<dbReference type="FunFam" id="3.90.950.10:FF:000017">
    <property type="entry name" value="Protein PRRC1-B"/>
    <property type="match status" value="1"/>
</dbReference>
<dbReference type="PANTHER" id="PTHR23276:SF2">
    <property type="entry name" value="PROTEIN PRRC1"/>
    <property type="match status" value="1"/>
</dbReference>
<dbReference type="SUPFAM" id="SSF52972">
    <property type="entry name" value="ITPase-like"/>
    <property type="match status" value="1"/>
</dbReference>
<dbReference type="RefSeq" id="XP_015602154.1">
    <property type="nucleotide sequence ID" value="XM_015746668.2"/>
</dbReference>
<comment type="subcellular location">
    <subcellularLocation>
        <location evidence="1">Golgi apparatus</location>
    </subcellularLocation>
</comment>
<name>A0AAJ7FPP0_CEPCN</name>
<gene>
    <name evidence="6" type="primary">LOC107271078</name>
</gene>
<dbReference type="GeneID" id="107271078"/>
<evidence type="ECO:0000256" key="3">
    <source>
        <dbReference type="ARBA" id="ARBA00023034"/>
    </source>
</evidence>
<dbReference type="Gene3D" id="3.90.950.10">
    <property type="match status" value="1"/>
</dbReference>
<evidence type="ECO:0000313" key="6">
    <source>
        <dbReference type="RefSeq" id="XP_015602154.1"/>
    </source>
</evidence>
<dbReference type="InterPro" id="IPR026533">
    <property type="entry name" value="NTPase/PRRC1"/>
</dbReference>
<dbReference type="AlphaFoldDB" id="A0AAJ7FPP0"/>
<evidence type="ECO:0000256" key="2">
    <source>
        <dbReference type="ARBA" id="ARBA00010298"/>
    </source>
</evidence>
<dbReference type="Proteomes" id="UP000694920">
    <property type="component" value="Unplaced"/>
</dbReference>
<comment type="similarity">
    <text evidence="2">Belongs to the PRRC1 family.</text>
</comment>
<proteinExistence type="inferred from homology"/>
<keyword evidence="3" id="KW-0333">Golgi apparatus</keyword>
<evidence type="ECO:0000259" key="4">
    <source>
        <dbReference type="Pfam" id="PF01931"/>
    </source>
</evidence>
<sequence length="393" mass="42310">MLSTKCFKMTEESSSDSTFEFVEKKADEFSFAKETTKTESLTSVSSSASINLPTTISTSIGSLLSNVAPPSSLPSFIINSTPISSESSTQNQVTRIINNNEQDDSTKRPNQLNTTGAEVHENQQGTYYSAAFSPAIPPIESSEVPLILENSLQDLSSVSGGLLSWVKETVTNNSVLNKVAEKAKSSVNSMITTLDPQMREFIYSGGDVDIIVASDKDVKVSPIREAFQDVFGKATVTGLSVNAESVAAQPVGFAAGVKGAEERINSLRNNSVLPKDIAIIALENFIVEIGEDKWYDLGVLVLNDPKHNVNLQSFTQMTPVPSQIVGLAQQSTPEDYSLKKSGLAVTIGSLMANNLQVSHNQWHHALTGISRRDMVLLAAQSLAGIYKNTINSD</sequence>
<dbReference type="GO" id="GO:0034237">
    <property type="term" value="F:protein kinase A regulatory subunit binding"/>
    <property type="evidence" value="ECO:0007669"/>
    <property type="project" value="TreeGrafter"/>
</dbReference>
<reference evidence="6" key="1">
    <citation type="submission" date="2025-08" db="UniProtKB">
        <authorList>
            <consortium name="RefSeq"/>
        </authorList>
    </citation>
    <scope>IDENTIFICATION</scope>
</reference>
<accession>A0AAJ7FPP0</accession>
<evidence type="ECO:0000313" key="5">
    <source>
        <dbReference type="Proteomes" id="UP000694920"/>
    </source>
</evidence>
<dbReference type="InterPro" id="IPR029001">
    <property type="entry name" value="ITPase-like_fam"/>
</dbReference>
<protein>
    <submittedName>
        <fullName evidence="6">Protein PRRC1 isoform X1</fullName>
    </submittedName>
</protein>
<dbReference type="InterPro" id="IPR026534">
    <property type="entry name" value="PRRC1"/>
</dbReference>
<evidence type="ECO:0000256" key="1">
    <source>
        <dbReference type="ARBA" id="ARBA00004555"/>
    </source>
</evidence>
<organism evidence="5 6">
    <name type="scientific">Cephus cinctus</name>
    <name type="common">Wheat stem sawfly</name>
    <dbReference type="NCBI Taxonomy" id="211228"/>
    <lineage>
        <taxon>Eukaryota</taxon>
        <taxon>Metazoa</taxon>
        <taxon>Ecdysozoa</taxon>
        <taxon>Arthropoda</taxon>
        <taxon>Hexapoda</taxon>
        <taxon>Insecta</taxon>
        <taxon>Pterygota</taxon>
        <taxon>Neoptera</taxon>
        <taxon>Endopterygota</taxon>
        <taxon>Hymenoptera</taxon>
        <taxon>Cephoidea</taxon>
        <taxon>Cephidae</taxon>
        <taxon>Cephus</taxon>
    </lineage>
</organism>
<keyword evidence="5" id="KW-1185">Reference proteome</keyword>
<dbReference type="GO" id="GO:0005794">
    <property type="term" value="C:Golgi apparatus"/>
    <property type="evidence" value="ECO:0007669"/>
    <property type="project" value="UniProtKB-SubCell"/>
</dbReference>
<dbReference type="PANTHER" id="PTHR23276">
    <property type="entry name" value="PROTEIN PRRC1"/>
    <property type="match status" value="1"/>
</dbReference>